<name>A0A9P6N524_9BASI</name>
<keyword evidence="2" id="KW-1185">Reference proteome</keyword>
<gene>
    <name evidence="1" type="ORF">CROQUDRAFT_666765</name>
</gene>
<dbReference type="EMBL" id="MU167670">
    <property type="protein sequence ID" value="KAG0139245.1"/>
    <property type="molecule type" value="Genomic_DNA"/>
</dbReference>
<comment type="caution">
    <text evidence="1">The sequence shown here is derived from an EMBL/GenBank/DDBJ whole genome shotgun (WGS) entry which is preliminary data.</text>
</comment>
<proteinExistence type="predicted"/>
<reference evidence="1" key="1">
    <citation type="submission" date="2013-11" db="EMBL/GenBank/DDBJ databases">
        <title>Genome sequence of the fusiform rust pathogen reveals effectors for host alternation and coevolution with pine.</title>
        <authorList>
            <consortium name="DOE Joint Genome Institute"/>
            <person name="Smith K."/>
            <person name="Pendleton A."/>
            <person name="Kubisiak T."/>
            <person name="Anderson C."/>
            <person name="Salamov A."/>
            <person name="Aerts A."/>
            <person name="Riley R."/>
            <person name="Clum A."/>
            <person name="Lindquist E."/>
            <person name="Ence D."/>
            <person name="Campbell M."/>
            <person name="Kronenberg Z."/>
            <person name="Feau N."/>
            <person name="Dhillon B."/>
            <person name="Hamelin R."/>
            <person name="Burleigh J."/>
            <person name="Smith J."/>
            <person name="Yandell M."/>
            <person name="Nelson C."/>
            <person name="Grigoriev I."/>
            <person name="Davis J."/>
        </authorList>
    </citation>
    <scope>NUCLEOTIDE SEQUENCE</scope>
    <source>
        <strain evidence="1">G11</strain>
    </source>
</reference>
<dbReference type="Proteomes" id="UP000886653">
    <property type="component" value="Unassembled WGS sequence"/>
</dbReference>
<dbReference type="AlphaFoldDB" id="A0A9P6N524"/>
<accession>A0A9P6N524</accession>
<evidence type="ECO:0000313" key="2">
    <source>
        <dbReference type="Proteomes" id="UP000886653"/>
    </source>
</evidence>
<protein>
    <submittedName>
        <fullName evidence="1">Uncharacterized protein</fullName>
    </submittedName>
</protein>
<evidence type="ECO:0000313" key="1">
    <source>
        <dbReference type="EMBL" id="KAG0139245.1"/>
    </source>
</evidence>
<organism evidence="1 2">
    <name type="scientific">Cronartium quercuum f. sp. fusiforme G11</name>
    <dbReference type="NCBI Taxonomy" id="708437"/>
    <lineage>
        <taxon>Eukaryota</taxon>
        <taxon>Fungi</taxon>
        <taxon>Dikarya</taxon>
        <taxon>Basidiomycota</taxon>
        <taxon>Pucciniomycotina</taxon>
        <taxon>Pucciniomycetes</taxon>
        <taxon>Pucciniales</taxon>
        <taxon>Coleosporiaceae</taxon>
        <taxon>Cronartium</taxon>
    </lineage>
</organism>
<sequence>MGLSDVLSPRDMQCSVSRIRCNGITLQYGVRALDTDSNSITPNPTDTASHILG</sequence>